<dbReference type="GO" id="GO:0016787">
    <property type="term" value="F:hydrolase activity"/>
    <property type="evidence" value="ECO:0007669"/>
    <property type="project" value="UniProtKB-KW"/>
</dbReference>
<comment type="cofactor">
    <cofactor evidence="3">
        <name>Mg(2+)</name>
        <dbReference type="ChEBI" id="CHEBI:18420"/>
    </cofactor>
    <text evidence="3">Binds 2 magnesium ions per subunit.</text>
</comment>
<dbReference type="GO" id="GO:0046872">
    <property type="term" value="F:metal ion binding"/>
    <property type="evidence" value="ECO:0007669"/>
    <property type="project" value="UniProtKB-KW"/>
</dbReference>
<protein>
    <submittedName>
        <fullName evidence="4">Ribosylglycohydrolase</fullName>
    </submittedName>
</protein>
<dbReference type="InterPro" id="IPR050792">
    <property type="entry name" value="ADP-ribosylglycohydrolase"/>
</dbReference>
<accession>A0A2I1KTI3</accession>
<dbReference type="Proteomes" id="UP000234778">
    <property type="component" value="Unassembled WGS sequence"/>
</dbReference>
<dbReference type="AlphaFoldDB" id="A0A2I1KTI3"/>
<dbReference type="GeneID" id="81708159"/>
<feature type="binding site" evidence="3">
    <location>
        <position position="308"/>
    </location>
    <ligand>
        <name>Mg(2+)</name>
        <dbReference type="ChEBI" id="CHEBI:18420"/>
        <label>1</label>
    </ligand>
</feature>
<feature type="binding site" evidence="3">
    <location>
        <position position="305"/>
    </location>
    <ligand>
        <name>Mg(2+)</name>
        <dbReference type="ChEBI" id="CHEBI:18420"/>
        <label>2</label>
    </ligand>
</feature>
<dbReference type="Pfam" id="PF03747">
    <property type="entry name" value="ADP_ribosyl_GH"/>
    <property type="match status" value="1"/>
</dbReference>
<evidence type="ECO:0000256" key="1">
    <source>
        <dbReference type="ARBA" id="ARBA00010702"/>
    </source>
</evidence>
<keyword evidence="3" id="KW-0479">Metal-binding</keyword>
<dbReference type="InterPro" id="IPR005502">
    <property type="entry name" value="Ribosyl_crysJ1"/>
</dbReference>
<keyword evidence="3" id="KW-0460">Magnesium</keyword>
<evidence type="ECO:0000313" key="5">
    <source>
        <dbReference type="Proteomes" id="UP000234778"/>
    </source>
</evidence>
<proteinExistence type="inferred from homology"/>
<dbReference type="RefSeq" id="WP_101638018.1">
    <property type="nucleotide sequence ID" value="NZ_PKHA01000003.1"/>
</dbReference>
<dbReference type="EMBL" id="PKHA01000003">
    <property type="protein sequence ID" value="PKY98942.1"/>
    <property type="molecule type" value="Genomic_DNA"/>
</dbReference>
<comment type="similarity">
    <text evidence="1">Belongs to the ADP-ribosylglycohydrolase family.</text>
</comment>
<sequence>MSPLPQASQPTLSDSQLERAAGVLVAQAVGDAMGAPYEPGHVPLTTPPQMLGGGYGHYAPAEWTDDTQMSLYIAEVAATGADLTSPEALDKIARGWCRWVVEEGATDVGNQTRDVIDAVSPSRDEPGIAQRMRQAAADLHARTGMTAGNGALMRNGIVALTRLTDRQATAAAVRAVAELTHADPLAGDACVIHAEMIRENVMNPAWENLPMHGANPMRTLDLIPGERRQYWHDFFDGGPADPSHYDAPPHHDGFAVHALAQATLAFTFANRCHYWNQPLFFDTREETSAWWMSTFLMQALTTSQDKDTVAAIAGALAGSYLGAGAAPQEWVKAIHGLPRGEDGAERTAVDLRELATRTALAGLGR</sequence>
<dbReference type="PANTHER" id="PTHR16222">
    <property type="entry name" value="ADP-RIBOSYLGLYCOHYDROLASE"/>
    <property type="match status" value="1"/>
</dbReference>
<evidence type="ECO:0000313" key="4">
    <source>
        <dbReference type="EMBL" id="PKY98942.1"/>
    </source>
</evidence>
<dbReference type="SUPFAM" id="SSF101478">
    <property type="entry name" value="ADP-ribosylglycohydrolase"/>
    <property type="match status" value="1"/>
</dbReference>
<feature type="binding site" evidence="3">
    <location>
        <position position="65"/>
    </location>
    <ligand>
        <name>Mg(2+)</name>
        <dbReference type="ChEBI" id="CHEBI:18420"/>
        <label>1</label>
    </ligand>
</feature>
<gene>
    <name evidence="4" type="ORF">CYJ26_04320</name>
</gene>
<evidence type="ECO:0000256" key="2">
    <source>
        <dbReference type="ARBA" id="ARBA00022801"/>
    </source>
</evidence>
<comment type="caution">
    <text evidence="4">The sequence shown here is derived from an EMBL/GenBank/DDBJ whole genome shotgun (WGS) entry which is preliminary data.</text>
</comment>
<keyword evidence="2 4" id="KW-0378">Hydrolase</keyword>
<feature type="binding site" evidence="3">
    <location>
        <position position="307"/>
    </location>
    <ligand>
        <name>Mg(2+)</name>
        <dbReference type="ChEBI" id="CHEBI:18420"/>
        <label>1</label>
    </ligand>
</feature>
<name>A0A2I1KTI3_9ACTO</name>
<evidence type="ECO:0000256" key="3">
    <source>
        <dbReference type="PIRSR" id="PIRSR605502-1"/>
    </source>
</evidence>
<feature type="binding site" evidence="3">
    <location>
        <position position="66"/>
    </location>
    <ligand>
        <name>Mg(2+)</name>
        <dbReference type="ChEBI" id="CHEBI:18420"/>
        <label>1</label>
    </ligand>
</feature>
<reference evidence="4 5" key="1">
    <citation type="submission" date="2017-12" db="EMBL/GenBank/DDBJ databases">
        <title>Phylogenetic diversity of female urinary microbiome.</title>
        <authorList>
            <person name="Thomas-White K."/>
            <person name="Wolfe A.J."/>
        </authorList>
    </citation>
    <scope>NUCLEOTIDE SEQUENCE [LARGE SCALE GENOMIC DNA]</scope>
    <source>
        <strain evidence="4 5">UMB0319</strain>
    </source>
</reference>
<dbReference type="Gene3D" id="1.10.4080.10">
    <property type="entry name" value="ADP-ribosylation/Crystallin J1"/>
    <property type="match status" value="1"/>
</dbReference>
<dbReference type="InterPro" id="IPR036705">
    <property type="entry name" value="Ribosyl_crysJ1_sf"/>
</dbReference>
<organism evidence="4 5">
    <name type="scientific">Actinomyces urogenitalis</name>
    <dbReference type="NCBI Taxonomy" id="103621"/>
    <lineage>
        <taxon>Bacteria</taxon>
        <taxon>Bacillati</taxon>
        <taxon>Actinomycetota</taxon>
        <taxon>Actinomycetes</taxon>
        <taxon>Actinomycetales</taxon>
        <taxon>Actinomycetaceae</taxon>
        <taxon>Actinomyces</taxon>
    </lineage>
</organism>
<feature type="binding site" evidence="3">
    <location>
        <position position="64"/>
    </location>
    <ligand>
        <name>Mg(2+)</name>
        <dbReference type="ChEBI" id="CHEBI:18420"/>
        <label>1</label>
    </ligand>
</feature>
<dbReference type="PANTHER" id="PTHR16222:SF24">
    <property type="entry name" value="ADP-RIBOSYLHYDROLASE ARH3"/>
    <property type="match status" value="1"/>
</dbReference>